<sequence length="217" mass="23136">MGTMSPSKQTPLDKSCGSGEGMLAARDEWPSKQHPSTTLGGAKSEKVSACGSPAKSDAENRHDAAQSPVELAEHLQSVPLVMDLPFLKVSREQGKGHNQPLEPSSIPSQLNIKQAFYGKLSKLQLNSTSFNYSSNTPAFPRSLAGSMVQLTHKGNFAANHNTALSVQMFANSSSVDEISFKCSCSLKAMIMCKGCGAFCHDDCIGPSKLCVLCLVVR</sequence>
<proteinExistence type="predicted"/>
<dbReference type="OrthoDB" id="9348951at2759"/>
<feature type="compositionally biased region" description="Polar residues" evidence="1">
    <location>
        <begin position="1"/>
        <end position="12"/>
    </location>
</feature>
<evidence type="ECO:0000313" key="3">
    <source>
        <dbReference type="EMBL" id="NXI40497.1"/>
    </source>
</evidence>
<dbReference type="PANTHER" id="PTHR13578">
    <property type="entry name" value="ADDITIONAL SEX COMBS LIKE PROTEIN ASXL"/>
    <property type="match status" value="1"/>
</dbReference>
<dbReference type="GO" id="GO:0035517">
    <property type="term" value="C:PR-DUB complex"/>
    <property type="evidence" value="ECO:0007669"/>
    <property type="project" value="TreeGrafter"/>
</dbReference>
<dbReference type="InterPro" id="IPR024811">
    <property type="entry name" value="ASX/ASX-like"/>
</dbReference>
<name>A0A7K9SW86_9PICI</name>
<gene>
    <name evidence="3" type="primary">Asx_2</name>
    <name evidence="3" type="ORF">GALDEA_R15958</name>
</gene>
<dbReference type="GO" id="GO:0045944">
    <property type="term" value="P:positive regulation of transcription by RNA polymerase II"/>
    <property type="evidence" value="ECO:0007669"/>
    <property type="project" value="TreeGrafter"/>
</dbReference>
<dbReference type="EMBL" id="VWZX01004964">
    <property type="protein sequence ID" value="NXI40497.1"/>
    <property type="molecule type" value="Genomic_DNA"/>
</dbReference>
<protein>
    <submittedName>
        <fullName evidence="3">ASX protein</fullName>
    </submittedName>
</protein>
<dbReference type="Pfam" id="PF13922">
    <property type="entry name" value="PHD_3"/>
    <property type="match status" value="1"/>
</dbReference>
<evidence type="ECO:0000313" key="4">
    <source>
        <dbReference type="Proteomes" id="UP000566440"/>
    </source>
</evidence>
<dbReference type="GO" id="GO:0009887">
    <property type="term" value="P:animal organ morphogenesis"/>
    <property type="evidence" value="ECO:0007669"/>
    <property type="project" value="TreeGrafter"/>
</dbReference>
<keyword evidence="4" id="KW-1185">Reference proteome</keyword>
<comment type="caution">
    <text evidence="3">The sequence shown here is derived from an EMBL/GenBank/DDBJ whole genome shotgun (WGS) entry which is preliminary data.</text>
</comment>
<feature type="region of interest" description="Disordered" evidence="1">
    <location>
        <begin position="1"/>
        <end position="67"/>
    </location>
</feature>
<dbReference type="InterPro" id="IPR026905">
    <property type="entry name" value="ASX-like_PHD"/>
</dbReference>
<dbReference type="GO" id="GO:0003677">
    <property type="term" value="F:DNA binding"/>
    <property type="evidence" value="ECO:0007669"/>
    <property type="project" value="InterPro"/>
</dbReference>
<dbReference type="Proteomes" id="UP000566440">
    <property type="component" value="Unassembled WGS sequence"/>
</dbReference>
<feature type="non-terminal residue" evidence="3">
    <location>
        <position position="1"/>
    </location>
</feature>
<dbReference type="GO" id="GO:0003682">
    <property type="term" value="F:chromatin binding"/>
    <property type="evidence" value="ECO:0007669"/>
    <property type="project" value="TreeGrafter"/>
</dbReference>
<dbReference type="AlphaFoldDB" id="A0A7K9SW86"/>
<evidence type="ECO:0000256" key="1">
    <source>
        <dbReference type="SAM" id="MobiDB-lite"/>
    </source>
</evidence>
<dbReference type="PANTHER" id="PTHR13578:SF19">
    <property type="entry name" value="POLYCOMB GROUP PROTEIN ASXL1"/>
    <property type="match status" value="1"/>
</dbReference>
<feature type="non-terminal residue" evidence="3">
    <location>
        <position position="217"/>
    </location>
</feature>
<accession>A0A7K9SW86</accession>
<dbReference type="GO" id="GO:0042975">
    <property type="term" value="F:peroxisome proliferator activated receptor binding"/>
    <property type="evidence" value="ECO:0007669"/>
    <property type="project" value="TreeGrafter"/>
</dbReference>
<feature type="domain" description="Protein ASX-like PHD" evidence="2">
    <location>
        <begin position="179"/>
        <end position="215"/>
    </location>
</feature>
<evidence type="ECO:0000259" key="2">
    <source>
        <dbReference type="Pfam" id="PF13922"/>
    </source>
</evidence>
<organism evidence="3 4">
    <name type="scientific">Galbula dea</name>
    <dbReference type="NCBI Taxonomy" id="1109041"/>
    <lineage>
        <taxon>Eukaryota</taxon>
        <taxon>Metazoa</taxon>
        <taxon>Chordata</taxon>
        <taxon>Craniata</taxon>
        <taxon>Vertebrata</taxon>
        <taxon>Euteleostomi</taxon>
        <taxon>Archelosauria</taxon>
        <taxon>Archosauria</taxon>
        <taxon>Dinosauria</taxon>
        <taxon>Saurischia</taxon>
        <taxon>Theropoda</taxon>
        <taxon>Coelurosauria</taxon>
        <taxon>Aves</taxon>
        <taxon>Neognathae</taxon>
        <taxon>Neoaves</taxon>
        <taxon>Telluraves</taxon>
        <taxon>Coraciimorphae</taxon>
        <taxon>Piciformes</taxon>
        <taxon>Galbulidae</taxon>
        <taxon>Galbula</taxon>
    </lineage>
</organism>
<reference evidence="3 4" key="1">
    <citation type="submission" date="2019-09" db="EMBL/GenBank/DDBJ databases">
        <title>Bird 10,000 Genomes (B10K) Project - Family phase.</title>
        <authorList>
            <person name="Zhang G."/>
        </authorList>
    </citation>
    <scope>NUCLEOTIDE SEQUENCE [LARGE SCALE GENOMIC DNA]</scope>
    <source>
        <strain evidence="3">B10K-DU-001-62</strain>
        <tissue evidence="3">Muscle</tissue>
    </source>
</reference>